<organism evidence="5 6">
    <name type="scientific">Actinomadura rubrisoli</name>
    <dbReference type="NCBI Taxonomy" id="2530368"/>
    <lineage>
        <taxon>Bacteria</taxon>
        <taxon>Bacillati</taxon>
        <taxon>Actinomycetota</taxon>
        <taxon>Actinomycetes</taxon>
        <taxon>Streptosporangiales</taxon>
        <taxon>Thermomonosporaceae</taxon>
        <taxon>Actinomadura</taxon>
    </lineage>
</organism>
<dbReference type="Pfam" id="PF00348">
    <property type="entry name" value="polyprenyl_synt"/>
    <property type="match status" value="1"/>
</dbReference>
<comment type="caution">
    <text evidence="5">The sequence shown here is derived from an EMBL/GenBank/DDBJ whole genome shotgun (WGS) entry which is preliminary data.</text>
</comment>
<dbReference type="SUPFAM" id="SSF48576">
    <property type="entry name" value="Terpenoid synthases"/>
    <property type="match status" value="1"/>
</dbReference>
<dbReference type="PROSITE" id="PS00723">
    <property type="entry name" value="POLYPRENYL_SYNTHASE_1"/>
    <property type="match status" value="1"/>
</dbReference>
<dbReference type="PANTHER" id="PTHR12001">
    <property type="entry name" value="GERANYLGERANYL PYROPHOSPHATE SYNTHASE"/>
    <property type="match status" value="1"/>
</dbReference>
<dbReference type="InterPro" id="IPR008949">
    <property type="entry name" value="Isoprenoid_synthase_dom_sf"/>
</dbReference>
<dbReference type="GO" id="GO:0004659">
    <property type="term" value="F:prenyltransferase activity"/>
    <property type="evidence" value="ECO:0007669"/>
    <property type="project" value="InterPro"/>
</dbReference>
<dbReference type="CDD" id="cd00685">
    <property type="entry name" value="Trans_IPPS_HT"/>
    <property type="match status" value="1"/>
</dbReference>
<evidence type="ECO:0000256" key="2">
    <source>
        <dbReference type="ARBA" id="ARBA00022842"/>
    </source>
</evidence>
<proteinExistence type="inferred from homology"/>
<dbReference type="AlphaFoldDB" id="A0A4R5A353"/>
<gene>
    <name evidence="5" type="ORF">E1298_40915</name>
</gene>
<dbReference type="OrthoDB" id="4497239at2"/>
<feature type="region of interest" description="Disordered" evidence="4">
    <location>
        <begin position="1"/>
        <end position="23"/>
    </location>
</feature>
<dbReference type="PANTHER" id="PTHR12001:SF86">
    <property type="entry name" value="GERANYLGERANYL DIPHOSPHATE SYNTHASE"/>
    <property type="match status" value="1"/>
</dbReference>
<dbReference type="SFLD" id="SFLDS00005">
    <property type="entry name" value="Isoprenoid_Synthase_Type_I"/>
    <property type="match status" value="1"/>
</dbReference>
<feature type="compositionally biased region" description="Low complexity" evidence="4">
    <location>
        <begin position="11"/>
        <end position="23"/>
    </location>
</feature>
<keyword evidence="6" id="KW-1185">Reference proteome</keyword>
<keyword evidence="2" id="KW-0460">Magnesium</keyword>
<evidence type="ECO:0000256" key="3">
    <source>
        <dbReference type="RuleBase" id="RU004466"/>
    </source>
</evidence>
<protein>
    <submittedName>
        <fullName evidence="5">Polyprenyl synthetase family protein</fullName>
    </submittedName>
</protein>
<evidence type="ECO:0000256" key="4">
    <source>
        <dbReference type="SAM" id="MobiDB-lite"/>
    </source>
</evidence>
<evidence type="ECO:0000313" key="6">
    <source>
        <dbReference type="Proteomes" id="UP000294513"/>
    </source>
</evidence>
<dbReference type="EMBL" id="SMKU01000398">
    <property type="protein sequence ID" value="TDD65915.1"/>
    <property type="molecule type" value="Genomic_DNA"/>
</dbReference>
<accession>A0A4R5A353</accession>
<dbReference type="GO" id="GO:0046872">
    <property type="term" value="F:metal ion binding"/>
    <property type="evidence" value="ECO:0007669"/>
    <property type="project" value="UniProtKB-KW"/>
</dbReference>
<evidence type="ECO:0000313" key="5">
    <source>
        <dbReference type="EMBL" id="TDD65915.1"/>
    </source>
</evidence>
<evidence type="ECO:0000256" key="1">
    <source>
        <dbReference type="ARBA" id="ARBA00022723"/>
    </source>
</evidence>
<sequence>MRSHPSACPKTSGGPAVTVGGPTTRSATTDLVRLLPQAQNLVLPRIRQSLEGLEEPVRGMALYHFGWRDEQGRPSAFAGRARSLLCPLLSATVDGGSWERARDAAAAWYVMSGSFLIHDDVVDADRVRRGRLALWAQYGAPEAILTGDALLSAAFEILAEHSTHATVDAVRMLAGTACEVACGQILDVAAERRVEISSATALNTTVAKTCSYLRCGAYLGALYAQTNPDQVGAMADFGHHLGMIVQLSDDLADIWGDPDEAGIPARTDIVARKKTLPVVAALSSQRPERSELAQYYETTHTPDQDELQHLADLLDRCGGRAWCQQRMQDEVTAAHDCLDRAAAHPQARQNLADYALLLTHSSLASSAPANQS</sequence>
<name>A0A4R5A353_9ACTN</name>
<reference evidence="5 6" key="1">
    <citation type="submission" date="2019-03" db="EMBL/GenBank/DDBJ databases">
        <title>Draft genome sequences of novel Actinobacteria.</title>
        <authorList>
            <person name="Sahin N."/>
            <person name="Ay H."/>
            <person name="Saygin H."/>
        </authorList>
    </citation>
    <scope>NUCLEOTIDE SEQUENCE [LARGE SCALE GENOMIC DNA]</scope>
    <source>
        <strain evidence="5 6">H3C3</strain>
    </source>
</reference>
<keyword evidence="1" id="KW-0479">Metal-binding</keyword>
<dbReference type="InterPro" id="IPR000092">
    <property type="entry name" value="Polyprenyl_synt"/>
</dbReference>
<dbReference type="Gene3D" id="1.10.600.10">
    <property type="entry name" value="Farnesyl Diphosphate Synthase"/>
    <property type="match status" value="1"/>
</dbReference>
<keyword evidence="3" id="KW-0808">Transferase</keyword>
<comment type="similarity">
    <text evidence="3">Belongs to the FPP/GGPP synthase family.</text>
</comment>
<dbReference type="InterPro" id="IPR033749">
    <property type="entry name" value="Polyprenyl_synt_CS"/>
</dbReference>
<dbReference type="GO" id="GO:0008299">
    <property type="term" value="P:isoprenoid biosynthetic process"/>
    <property type="evidence" value="ECO:0007669"/>
    <property type="project" value="InterPro"/>
</dbReference>
<dbReference type="Proteomes" id="UP000294513">
    <property type="component" value="Unassembled WGS sequence"/>
</dbReference>